<gene>
    <name evidence="2" type="ORF">BJP36_14475</name>
</gene>
<dbReference type="SUPFAM" id="SSF56436">
    <property type="entry name" value="C-type lectin-like"/>
    <property type="match status" value="2"/>
</dbReference>
<dbReference type="Proteomes" id="UP000176944">
    <property type="component" value="Chromosome"/>
</dbReference>
<dbReference type="AlphaFoldDB" id="A0A1D9FZX5"/>
<evidence type="ECO:0000313" key="3">
    <source>
        <dbReference type="Proteomes" id="UP000176944"/>
    </source>
</evidence>
<dbReference type="Gene3D" id="3.10.40.10">
    <property type="entry name" value="Aerolysin/Pertussis toxin (APT), N-terminal domain"/>
    <property type="match status" value="2"/>
</dbReference>
<dbReference type="InterPro" id="IPR016187">
    <property type="entry name" value="CTDL_fold"/>
</dbReference>
<evidence type="ECO:0008006" key="4">
    <source>
        <dbReference type="Google" id="ProtNLM"/>
    </source>
</evidence>
<organism evidence="2 3">
    <name type="scientific">Moorena producens (strain JHB)</name>
    <dbReference type="NCBI Taxonomy" id="1454205"/>
    <lineage>
        <taxon>Bacteria</taxon>
        <taxon>Bacillati</taxon>
        <taxon>Cyanobacteriota</taxon>
        <taxon>Cyanophyceae</taxon>
        <taxon>Coleofasciculales</taxon>
        <taxon>Coleofasciculaceae</taxon>
        <taxon>Moorena</taxon>
    </lineage>
</organism>
<proteinExistence type="predicted"/>
<sequence>MLSKIKALGLALCLALICMAFNVQSAIAAPGFEEVAGETCPPGYIYVTVDEAVKNRSEICNTLTTWSIARLADGGSMDGPGYDCKVRGEDSRGLGNAVCKQLNVNITNKDGYCPDGYTLASYSDAVSNKDTLCNNPQVGTWHIMRLHDSGSMDGPGYDCKIRPVDTRALGNSICVESL</sequence>
<accession>A0A1D9FZX5</accession>
<keyword evidence="1" id="KW-0732">Signal</keyword>
<protein>
    <recommendedName>
        <fullName evidence="4">Secreted protein</fullName>
    </recommendedName>
</protein>
<feature type="signal peptide" evidence="1">
    <location>
        <begin position="1"/>
        <end position="28"/>
    </location>
</feature>
<feature type="chain" id="PRO_5009441693" description="Secreted protein" evidence="1">
    <location>
        <begin position="29"/>
        <end position="178"/>
    </location>
</feature>
<name>A0A1D9FZX5_MOOP1</name>
<evidence type="ECO:0000256" key="1">
    <source>
        <dbReference type="SAM" id="SignalP"/>
    </source>
</evidence>
<dbReference type="InterPro" id="IPR037015">
    <property type="entry name" value="APT_N_sf"/>
</dbReference>
<reference evidence="3" key="1">
    <citation type="submission" date="2016-10" db="EMBL/GenBank/DDBJ databases">
        <title>Comparative genomics uncovers the prolific and rare metabolic potential of the cyanobacterial genus Moorea.</title>
        <authorList>
            <person name="Leao T."/>
            <person name="Castelao G."/>
            <person name="Korobeynikov A."/>
            <person name="Monroe E.A."/>
            <person name="Podell S."/>
            <person name="Glukhov E."/>
            <person name="Allen E."/>
            <person name="Gerwick W.H."/>
            <person name="Gerwick L."/>
        </authorList>
    </citation>
    <scope>NUCLEOTIDE SEQUENCE [LARGE SCALE GENOMIC DNA]</scope>
    <source>
        <strain evidence="3">JHB</strain>
    </source>
</reference>
<dbReference type="EMBL" id="CP017708">
    <property type="protein sequence ID" value="AOY80929.1"/>
    <property type="molecule type" value="Genomic_DNA"/>
</dbReference>
<evidence type="ECO:0000313" key="2">
    <source>
        <dbReference type="EMBL" id="AOY80929.1"/>
    </source>
</evidence>